<comment type="similarity">
    <text evidence="2 12">Belongs to the FPP/GGPP synthase family.</text>
</comment>
<dbReference type="SUPFAM" id="SSF48576">
    <property type="entry name" value="Terpenoid synthases"/>
    <property type="match status" value="1"/>
</dbReference>
<sequence length="360" mass="39634">MHGLISESQENQLQLTALFMFHPSIEKIFPMAATSNLMNINEIQTLIAPEMQQVNEAILAQLNSNVALINQLGFYIIQSGGKRIRPMIALLAARAMNCSGQQPVTCAAFIEFIHTATLLHDDVVDESDMRRGNPTANAEFGNAASVLVGDFIYTRAFQLMTQLNSLKILQVMSDATNVIAEGEVQQLMNVNDPNTSEENYMRVIYSKTARLFEVATQCAAIISGADEQQEKALQDYGRYLGTAFQLVDDVLDYSANAQALGKNVGDDLAEGKPTLPLLHAMHHANPQQAAMIRNAIEQGGKRDILADVLAIMTEHHSLDYAMERAGQEARKAVDAIAFLPENAYKKALISLAYISVDRKY</sequence>
<dbReference type="GO" id="GO:0046872">
    <property type="term" value="F:metal ion binding"/>
    <property type="evidence" value="ECO:0007669"/>
    <property type="project" value="UniProtKB-KW"/>
</dbReference>
<name>A0A380VAH5_9PAST</name>
<dbReference type="PROSITE" id="PS00723">
    <property type="entry name" value="POLYPRENYL_SYNTHASE_1"/>
    <property type="match status" value="1"/>
</dbReference>
<gene>
    <name evidence="13" type="primary">ispB</name>
    <name evidence="13" type="ORF">NCTC10851_00188</name>
</gene>
<evidence type="ECO:0000256" key="10">
    <source>
        <dbReference type="ARBA" id="ARBA00079637"/>
    </source>
</evidence>
<dbReference type="PANTHER" id="PTHR12001">
    <property type="entry name" value="GERANYLGERANYL PYROPHOSPHATE SYNTHASE"/>
    <property type="match status" value="1"/>
</dbReference>
<evidence type="ECO:0000256" key="4">
    <source>
        <dbReference type="ARBA" id="ARBA00022723"/>
    </source>
</evidence>
<dbReference type="EMBL" id="UFSB01000001">
    <property type="protein sequence ID" value="SUU34172.1"/>
    <property type="molecule type" value="Genomic_DNA"/>
</dbReference>
<keyword evidence="5" id="KW-0460">Magnesium</keyword>
<dbReference type="GO" id="GO:0106350">
    <property type="term" value="F:all-trans-octaprenyl-diphosphate synthase activity"/>
    <property type="evidence" value="ECO:0007669"/>
    <property type="project" value="UniProtKB-EC"/>
</dbReference>
<dbReference type="Gene3D" id="1.10.600.10">
    <property type="entry name" value="Farnesyl Diphosphate Synthase"/>
    <property type="match status" value="1"/>
</dbReference>
<dbReference type="EC" id="2.5.1.90" evidence="8"/>
<evidence type="ECO:0000256" key="7">
    <source>
        <dbReference type="ARBA" id="ARBA00055029"/>
    </source>
</evidence>
<protein>
    <recommendedName>
        <fullName evidence="9">Octaprenyl diphosphate synthase</fullName>
        <ecNumber evidence="8">2.5.1.90</ecNumber>
    </recommendedName>
    <alternativeName>
        <fullName evidence="11">All-trans-octaprenyl-diphosphate synthase</fullName>
    </alternativeName>
    <alternativeName>
        <fullName evidence="10">Octaprenyl pyrophosphate synthase</fullName>
    </alternativeName>
</protein>
<evidence type="ECO:0000256" key="1">
    <source>
        <dbReference type="ARBA" id="ARBA00001946"/>
    </source>
</evidence>
<comment type="cofactor">
    <cofactor evidence="1">
        <name>Mg(2+)</name>
        <dbReference type="ChEBI" id="CHEBI:18420"/>
    </cofactor>
</comment>
<dbReference type="SFLD" id="SFLDS00005">
    <property type="entry name" value="Isoprenoid_Synthase_Type_I"/>
    <property type="match status" value="1"/>
</dbReference>
<organism evidence="13 14">
    <name type="scientific">Actinobacillus seminis</name>
    <dbReference type="NCBI Taxonomy" id="722"/>
    <lineage>
        <taxon>Bacteria</taxon>
        <taxon>Pseudomonadati</taxon>
        <taxon>Pseudomonadota</taxon>
        <taxon>Gammaproteobacteria</taxon>
        <taxon>Pasteurellales</taxon>
        <taxon>Pasteurellaceae</taxon>
        <taxon>Actinobacillus</taxon>
    </lineage>
</organism>
<comment type="function">
    <text evidence="7">Supplies octaprenyl diphosphate, the precursor for the side chain of the isoprenoid quinones ubiquinone and menaquinone.</text>
</comment>
<dbReference type="CDD" id="cd00685">
    <property type="entry name" value="Trans_IPPS_HT"/>
    <property type="match status" value="1"/>
</dbReference>
<evidence type="ECO:0000256" key="9">
    <source>
        <dbReference type="ARBA" id="ARBA00072473"/>
    </source>
</evidence>
<dbReference type="PROSITE" id="PS00444">
    <property type="entry name" value="POLYPRENYL_SYNTHASE_2"/>
    <property type="match status" value="1"/>
</dbReference>
<keyword evidence="3 12" id="KW-0808">Transferase</keyword>
<comment type="catalytic activity">
    <reaction evidence="6">
        <text>5 isopentenyl diphosphate + (2E,6E)-farnesyl diphosphate = all-trans-octaprenyl diphosphate + 5 diphosphate</text>
        <dbReference type="Rhea" id="RHEA:27798"/>
        <dbReference type="ChEBI" id="CHEBI:33019"/>
        <dbReference type="ChEBI" id="CHEBI:57711"/>
        <dbReference type="ChEBI" id="CHEBI:128769"/>
        <dbReference type="ChEBI" id="CHEBI:175763"/>
        <dbReference type="EC" id="2.5.1.90"/>
    </reaction>
</comment>
<dbReference type="InterPro" id="IPR008949">
    <property type="entry name" value="Isoprenoid_synthase_dom_sf"/>
</dbReference>
<dbReference type="PANTHER" id="PTHR12001:SF69">
    <property type="entry name" value="ALL TRANS-POLYPRENYL-DIPHOSPHATE SYNTHASE PDSS1"/>
    <property type="match status" value="1"/>
</dbReference>
<evidence type="ECO:0000313" key="13">
    <source>
        <dbReference type="EMBL" id="SUU34172.1"/>
    </source>
</evidence>
<dbReference type="FunFam" id="1.10.600.10:FF:000002">
    <property type="entry name" value="Octaprenyl diphosphate synthase"/>
    <property type="match status" value="1"/>
</dbReference>
<proteinExistence type="inferred from homology"/>
<evidence type="ECO:0000256" key="8">
    <source>
        <dbReference type="ARBA" id="ARBA00066511"/>
    </source>
</evidence>
<evidence type="ECO:0000256" key="2">
    <source>
        <dbReference type="ARBA" id="ARBA00006706"/>
    </source>
</evidence>
<accession>A0A380VAH5</accession>
<evidence type="ECO:0000256" key="5">
    <source>
        <dbReference type="ARBA" id="ARBA00022842"/>
    </source>
</evidence>
<dbReference type="Proteomes" id="UP000254507">
    <property type="component" value="Unassembled WGS sequence"/>
</dbReference>
<evidence type="ECO:0000256" key="6">
    <source>
        <dbReference type="ARBA" id="ARBA00051506"/>
    </source>
</evidence>
<dbReference type="Pfam" id="PF00348">
    <property type="entry name" value="polyprenyl_synt"/>
    <property type="match status" value="1"/>
</dbReference>
<evidence type="ECO:0000256" key="11">
    <source>
        <dbReference type="ARBA" id="ARBA00083124"/>
    </source>
</evidence>
<evidence type="ECO:0000256" key="3">
    <source>
        <dbReference type="ARBA" id="ARBA00022679"/>
    </source>
</evidence>
<reference evidence="13 14" key="1">
    <citation type="submission" date="2018-06" db="EMBL/GenBank/DDBJ databases">
        <authorList>
            <consortium name="Pathogen Informatics"/>
            <person name="Doyle S."/>
        </authorList>
    </citation>
    <scope>NUCLEOTIDE SEQUENCE [LARGE SCALE GENOMIC DNA]</scope>
    <source>
        <strain evidence="13 14">NCTC10851</strain>
    </source>
</reference>
<evidence type="ECO:0000313" key="14">
    <source>
        <dbReference type="Proteomes" id="UP000254507"/>
    </source>
</evidence>
<dbReference type="AlphaFoldDB" id="A0A380VAH5"/>
<keyword evidence="4" id="KW-0479">Metal-binding</keyword>
<dbReference type="InterPro" id="IPR033749">
    <property type="entry name" value="Polyprenyl_synt_CS"/>
</dbReference>
<dbReference type="GO" id="GO:0008299">
    <property type="term" value="P:isoprenoid biosynthetic process"/>
    <property type="evidence" value="ECO:0007669"/>
    <property type="project" value="InterPro"/>
</dbReference>
<dbReference type="InterPro" id="IPR000092">
    <property type="entry name" value="Polyprenyl_synt"/>
</dbReference>
<dbReference type="NCBIfam" id="NF008140">
    <property type="entry name" value="PRK10888.1"/>
    <property type="match status" value="1"/>
</dbReference>
<evidence type="ECO:0000256" key="12">
    <source>
        <dbReference type="RuleBase" id="RU004466"/>
    </source>
</evidence>